<protein>
    <submittedName>
        <fullName evidence="1">Uncharacterized protein</fullName>
    </submittedName>
</protein>
<organism evidence="1 2">
    <name type="scientific">Rotaria socialis</name>
    <dbReference type="NCBI Taxonomy" id="392032"/>
    <lineage>
        <taxon>Eukaryota</taxon>
        <taxon>Metazoa</taxon>
        <taxon>Spiralia</taxon>
        <taxon>Gnathifera</taxon>
        <taxon>Rotifera</taxon>
        <taxon>Eurotatoria</taxon>
        <taxon>Bdelloidea</taxon>
        <taxon>Philodinida</taxon>
        <taxon>Philodinidae</taxon>
        <taxon>Rotaria</taxon>
    </lineage>
</organism>
<dbReference type="AlphaFoldDB" id="A0A820YDE0"/>
<evidence type="ECO:0000313" key="2">
    <source>
        <dbReference type="Proteomes" id="UP000663873"/>
    </source>
</evidence>
<reference evidence="1" key="1">
    <citation type="submission" date="2021-02" db="EMBL/GenBank/DDBJ databases">
        <authorList>
            <person name="Nowell W R."/>
        </authorList>
    </citation>
    <scope>NUCLEOTIDE SEQUENCE</scope>
</reference>
<accession>A0A820YDE0</accession>
<sequence length="103" mass="11127">MNSLHNHHHRRPRRHYRRPAPVFRYSYGQPYGYGYAQPISSSPYASNYSGSFSGYPITPAYVPIVHREHHHGGASACASGVNLGAGSSCFGGGGLSGYPIPHA</sequence>
<keyword evidence="2" id="KW-1185">Reference proteome</keyword>
<comment type="caution">
    <text evidence="1">The sequence shown here is derived from an EMBL/GenBank/DDBJ whole genome shotgun (WGS) entry which is preliminary data.</text>
</comment>
<name>A0A820YDE0_9BILA</name>
<dbReference type="EMBL" id="CAJOBP010009108">
    <property type="protein sequence ID" value="CAF4546659.1"/>
    <property type="molecule type" value="Genomic_DNA"/>
</dbReference>
<feature type="non-terminal residue" evidence="1">
    <location>
        <position position="103"/>
    </location>
</feature>
<proteinExistence type="predicted"/>
<gene>
    <name evidence="1" type="ORF">UJA718_LOCUS29095</name>
</gene>
<dbReference type="Proteomes" id="UP000663873">
    <property type="component" value="Unassembled WGS sequence"/>
</dbReference>
<evidence type="ECO:0000313" key="1">
    <source>
        <dbReference type="EMBL" id="CAF4546659.1"/>
    </source>
</evidence>